<dbReference type="Proteomes" id="UP001360560">
    <property type="component" value="Unassembled WGS sequence"/>
</dbReference>
<comment type="domain">
    <text evidence="12">The DHHC domain is required for palmitoyltransferase activity.</text>
</comment>
<dbReference type="PANTHER" id="PTHR22883:SF489">
    <property type="entry name" value="PALMITOYLTRANSFERASE SWF1"/>
    <property type="match status" value="1"/>
</dbReference>
<sequence length="402" mass="47775">MIRNLFFRIVNWVIPIFYLVLITVCIRLNISYIINPLHPSEYEYFLIYLILIINYSSFLLSTFVSPGHLKNGDDQNNSKYSRLFKPNNIIFFQKNQCLSCKVEKIARSKHCSVCDRCVMLHDHHCVWINNCVGYHNFKWFLTYLVTLLVIFCYGFILNARFMIKFWDHEQVQNSFSFQNLKVLANSNIKDLLKNYLLIYYNFYKMLVKAMNKVDDGNSATKFSIIFIILCVIFFGVIAVFFHGILENIGYLGVTENEKSKWQIIHDMIDYQHLFRYYVSKDEELEFKNELLYDKIKQRNFIYISKCFYYVNEDKDTTVPKTNSKSCFDILKSNLLTFRATQYNNTKSKNITTIKYVTLNSYNEKEILITSSNCRRVIPVKSLEELENIYDLQSFKENISIIL</sequence>
<evidence type="ECO:0000256" key="9">
    <source>
        <dbReference type="ARBA" id="ARBA00023315"/>
    </source>
</evidence>
<keyword evidence="3 12" id="KW-0812">Transmembrane</keyword>
<keyword evidence="4" id="KW-0256">Endoplasmic reticulum</keyword>
<evidence type="ECO:0000313" key="15">
    <source>
        <dbReference type="Proteomes" id="UP001360560"/>
    </source>
</evidence>
<comment type="catalytic activity">
    <reaction evidence="11 12">
        <text>L-cysteinyl-[protein] + hexadecanoyl-CoA = S-hexadecanoyl-L-cysteinyl-[protein] + CoA</text>
        <dbReference type="Rhea" id="RHEA:36683"/>
        <dbReference type="Rhea" id="RHEA-COMP:10131"/>
        <dbReference type="Rhea" id="RHEA-COMP:11032"/>
        <dbReference type="ChEBI" id="CHEBI:29950"/>
        <dbReference type="ChEBI" id="CHEBI:57287"/>
        <dbReference type="ChEBI" id="CHEBI:57379"/>
        <dbReference type="ChEBI" id="CHEBI:74151"/>
        <dbReference type="EC" id="2.3.1.225"/>
    </reaction>
</comment>
<keyword evidence="7" id="KW-0564">Palmitate</keyword>
<evidence type="ECO:0000256" key="1">
    <source>
        <dbReference type="ARBA" id="ARBA00004477"/>
    </source>
</evidence>
<evidence type="ECO:0000313" key="14">
    <source>
        <dbReference type="EMBL" id="GMM36523.1"/>
    </source>
</evidence>
<evidence type="ECO:0000256" key="4">
    <source>
        <dbReference type="ARBA" id="ARBA00022824"/>
    </source>
</evidence>
<keyword evidence="15" id="KW-1185">Reference proteome</keyword>
<feature type="domain" description="Palmitoyltransferase DHHC" evidence="13">
    <location>
        <begin position="92"/>
        <end position="262"/>
    </location>
</feature>
<comment type="similarity">
    <text evidence="10">Belongs to the DHHC palmitoyltransferase family. SWF1 subfamily.</text>
</comment>
<dbReference type="GO" id="GO:0019706">
    <property type="term" value="F:protein-cysteine S-palmitoyltransferase activity"/>
    <property type="evidence" value="ECO:0007669"/>
    <property type="project" value="UniProtKB-EC"/>
</dbReference>
<evidence type="ECO:0000256" key="11">
    <source>
        <dbReference type="ARBA" id="ARBA00048048"/>
    </source>
</evidence>
<gene>
    <name evidence="14" type="ORF">DASC09_038480</name>
</gene>
<dbReference type="EMBL" id="BTFZ01000011">
    <property type="protein sequence ID" value="GMM36523.1"/>
    <property type="molecule type" value="Genomic_DNA"/>
</dbReference>
<dbReference type="AlphaFoldDB" id="A0AAV5QQU5"/>
<protein>
    <recommendedName>
        <fullName evidence="12">Palmitoyltransferase</fullName>
        <ecNumber evidence="12">2.3.1.225</ecNumber>
    </recommendedName>
</protein>
<evidence type="ECO:0000256" key="2">
    <source>
        <dbReference type="ARBA" id="ARBA00022679"/>
    </source>
</evidence>
<keyword evidence="6 12" id="KW-0472">Membrane</keyword>
<reference evidence="14 15" key="1">
    <citation type="journal article" date="2023" name="Elife">
        <title>Identification of key yeast species and microbe-microbe interactions impacting larval growth of Drosophila in the wild.</title>
        <authorList>
            <person name="Mure A."/>
            <person name="Sugiura Y."/>
            <person name="Maeda R."/>
            <person name="Honda K."/>
            <person name="Sakurai N."/>
            <person name="Takahashi Y."/>
            <person name="Watada M."/>
            <person name="Katoh T."/>
            <person name="Gotoh A."/>
            <person name="Gotoh Y."/>
            <person name="Taniguchi I."/>
            <person name="Nakamura K."/>
            <person name="Hayashi T."/>
            <person name="Katayama T."/>
            <person name="Uemura T."/>
            <person name="Hattori Y."/>
        </authorList>
    </citation>
    <scope>NUCLEOTIDE SEQUENCE [LARGE SCALE GENOMIC DNA]</scope>
    <source>
        <strain evidence="14 15">SC-9</strain>
    </source>
</reference>
<dbReference type="GO" id="GO:0006612">
    <property type="term" value="P:protein targeting to membrane"/>
    <property type="evidence" value="ECO:0007669"/>
    <property type="project" value="TreeGrafter"/>
</dbReference>
<evidence type="ECO:0000256" key="10">
    <source>
        <dbReference type="ARBA" id="ARBA00038463"/>
    </source>
</evidence>
<evidence type="ECO:0000256" key="8">
    <source>
        <dbReference type="ARBA" id="ARBA00023288"/>
    </source>
</evidence>
<dbReference type="Pfam" id="PF01529">
    <property type="entry name" value="DHHC"/>
    <property type="match status" value="1"/>
</dbReference>
<feature type="transmembrane region" description="Helical" evidence="12">
    <location>
        <begin position="222"/>
        <end position="245"/>
    </location>
</feature>
<evidence type="ECO:0000256" key="5">
    <source>
        <dbReference type="ARBA" id="ARBA00022989"/>
    </source>
</evidence>
<dbReference type="InterPro" id="IPR001594">
    <property type="entry name" value="Palmitoyltrfase_DHHC"/>
</dbReference>
<comment type="caution">
    <text evidence="14">The sequence shown here is derived from an EMBL/GenBank/DDBJ whole genome shotgun (WGS) entry which is preliminary data.</text>
</comment>
<name>A0AAV5QQU5_9ASCO</name>
<keyword evidence="2 12" id="KW-0808">Transferase</keyword>
<organism evidence="14 15">
    <name type="scientific">Saccharomycopsis crataegensis</name>
    <dbReference type="NCBI Taxonomy" id="43959"/>
    <lineage>
        <taxon>Eukaryota</taxon>
        <taxon>Fungi</taxon>
        <taxon>Dikarya</taxon>
        <taxon>Ascomycota</taxon>
        <taxon>Saccharomycotina</taxon>
        <taxon>Saccharomycetes</taxon>
        <taxon>Saccharomycopsidaceae</taxon>
        <taxon>Saccharomycopsis</taxon>
    </lineage>
</organism>
<feature type="transmembrane region" description="Helical" evidence="12">
    <location>
        <begin position="12"/>
        <end position="30"/>
    </location>
</feature>
<accession>A0AAV5QQU5</accession>
<evidence type="ECO:0000256" key="12">
    <source>
        <dbReference type="RuleBase" id="RU079119"/>
    </source>
</evidence>
<comment type="subcellular location">
    <subcellularLocation>
        <location evidence="1">Endoplasmic reticulum membrane</location>
        <topology evidence="1">Multi-pass membrane protein</topology>
    </subcellularLocation>
</comment>
<dbReference type="GeneID" id="90074498"/>
<dbReference type="InterPro" id="IPR039859">
    <property type="entry name" value="PFA4/ZDH16/20/ERF2-like"/>
</dbReference>
<feature type="transmembrane region" description="Helical" evidence="12">
    <location>
        <begin position="137"/>
        <end position="156"/>
    </location>
</feature>
<keyword evidence="9 12" id="KW-0012">Acyltransferase</keyword>
<proteinExistence type="inferred from homology"/>
<keyword evidence="8" id="KW-0449">Lipoprotein</keyword>
<feature type="transmembrane region" description="Helical" evidence="12">
    <location>
        <begin position="42"/>
        <end position="64"/>
    </location>
</feature>
<dbReference type="PANTHER" id="PTHR22883">
    <property type="entry name" value="ZINC FINGER DHHC DOMAIN CONTAINING PROTEIN"/>
    <property type="match status" value="1"/>
</dbReference>
<dbReference type="EC" id="2.3.1.225" evidence="12"/>
<evidence type="ECO:0000256" key="7">
    <source>
        <dbReference type="ARBA" id="ARBA00023139"/>
    </source>
</evidence>
<dbReference type="RefSeq" id="XP_064853519.1">
    <property type="nucleotide sequence ID" value="XM_064997447.1"/>
</dbReference>
<dbReference type="GO" id="GO:0005789">
    <property type="term" value="C:endoplasmic reticulum membrane"/>
    <property type="evidence" value="ECO:0007669"/>
    <property type="project" value="UniProtKB-SubCell"/>
</dbReference>
<evidence type="ECO:0000256" key="6">
    <source>
        <dbReference type="ARBA" id="ARBA00023136"/>
    </source>
</evidence>
<dbReference type="PROSITE" id="PS50216">
    <property type="entry name" value="DHHC"/>
    <property type="match status" value="1"/>
</dbReference>
<keyword evidence="5 12" id="KW-1133">Transmembrane helix</keyword>
<evidence type="ECO:0000259" key="13">
    <source>
        <dbReference type="Pfam" id="PF01529"/>
    </source>
</evidence>
<dbReference type="GO" id="GO:0005794">
    <property type="term" value="C:Golgi apparatus"/>
    <property type="evidence" value="ECO:0007669"/>
    <property type="project" value="TreeGrafter"/>
</dbReference>
<evidence type="ECO:0000256" key="3">
    <source>
        <dbReference type="ARBA" id="ARBA00022692"/>
    </source>
</evidence>